<evidence type="ECO:0000256" key="4">
    <source>
        <dbReference type="ARBA" id="ARBA00022927"/>
    </source>
</evidence>
<dbReference type="AlphaFoldDB" id="A0AA86Q9V6"/>
<evidence type="ECO:0000256" key="2">
    <source>
        <dbReference type="ARBA" id="ARBA00006613"/>
    </source>
</evidence>
<dbReference type="Proteomes" id="UP001642409">
    <property type="component" value="Unassembled WGS sequence"/>
</dbReference>
<dbReference type="EMBL" id="CATOUU010000861">
    <property type="protein sequence ID" value="CAI9955214.1"/>
    <property type="molecule type" value="Genomic_DNA"/>
</dbReference>
<dbReference type="EMBL" id="CAXDID020000420">
    <property type="protein sequence ID" value="CAL6089521.1"/>
    <property type="molecule type" value="Genomic_DNA"/>
</dbReference>
<dbReference type="GO" id="GO:0030276">
    <property type="term" value="F:clathrin binding"/>
    <property type="evidence" value="ECO:0007669"/>
    <property type="project" value="InterPro"/>
</dbReference>
<dbReference type="EMBL" id="CAXDID020000072">
    <property type="protein sequence ID" value="CAL6015091.1"/>
    <property type="molecule type" value="Genomic_DNA"/>
</dbReference>
<dbReference type="PANTHER" id="PTHR11134">
    <property type="entry name" value="ADAPTOR COMPLEX SUBUNIT BETA FAMILY MEMBER"/>
    <property type="match status" value="1"/>
</dbReference>
<evidence type="ECO:0000313" key="12">
    <source>
        <dbReference type="EMBL" id="CAL6089521.1"/>
    </source>
</evidence>
<keyword evidence="5 6" id="KW-0472">Membrane</keyword>
<dbReference type="GO" id="GO:0006886">
    <property type="term" value="P:intracellular protein transport"/>
    <property type="evidence" value="ECO:0007669"/>
    <property type="project" value="InterPro"/>
</dbReference>
<dbReference type="Pfam" id="PF01602">
    <property type="entry name" value="Adaptin_N"/>
    <property type="match status" value="1"/>
</dbReference>
<feature type="domain" description="Clathrin/coatomer adaptor adaptin-like N-terminal" evidence="8">
    <location>
        <begin position="4"/>
        <end position="559"/>
    </location>
</feature>
<reference evidence="9" key="1">
    <citation type="submission" date="2023-06" db="EMBL/GenBank/DDBJ databases">
        <authorList>
            <person name="Kurt Z."/>
        </authorList>
    </citation>
    <scope>NUCLEOTIDE SEQUENCE</scope>
</reference>
<evidence type="ECO:0000256" key="1">
    <source>
        <dbReference type="ARBA" id="ARBA00004308"/>
    </source>
</evidence>
<dbReference type="SUPFAM" id="SSF48371">
    <property type="entry name" value="ARM repeat"/>
    <property type="match status" value="1"/>
</dbReference>
<accession>A0AA86Q9V6</accession>
<keyword evidence="4 6" id="KW-0653">Protein transport</keyword>
<dbReference type="GO" id="GO:0012505">
    <property type="term" value="C:endomembrane system"/>
    <property type="evidence" value="ECO:0007669"/>
    <property type="project" value="UniProtKB-SubCell"/>
</dbReference>
<evidence type="ECO:0000313" key="10">
    <source>
        <dbReference type="EMBL" id="CAI9956148.1"/>
    </source>
</evidence>
<feature type="region of interest" description="Disordered" evidence="7">
    <location>
        <begin position="641"/>
        <end position="664"/>
    </location>
</feature>
<dbReference type="Gene3D" id="1.25.10.10">
    <property type="entry name" value="Leucine-rich Repeat Variant"/>
    <property type="match status" value="1"/>
</dbReference>
<dbReference type="InterPro" id="IPR026739">
    <property type="entry name" value="AP_beta"/>
</dbReference>
<keyword evidence="13" id="KW-1185">Reference proteome</keyword>
<dbReference type="GO" id="GO:0030117">
    <property type="term" value="C:membrane coat"/>
    <property type="evidence" value="ECO:0007669"/>
    <property type="project" value="InterPro"/>
</dbReference>
<name>A0AA86Q9V6_9EUKA</name>
<dbReference type="GO" id="GO:0016192">
    <property type="term" value="P:vesicle-mediated transport"/>
    <property type="evidence" value="ECO:0007669"/>
    <property type="project" value="InterPro"/>
</dbReference>
<evidence type="ECO:0000256" key="3">
    <source>
        <dbReference type="ARBA" id="ARBA00022448"/>
    </source>
</evidence>
<keyword evidence="3 6" id="KW-0813">Transport</keyword>
<comment type="subcellular location">
    <subcellularLocation>
        <location evidence="1">Endomembrane system</location>
    </subcellularLocation>
</comment>
<dbReference type="EMBL" id="CATOUU010000871">
    <property type="protein sequence ID" value="CAI9956148.1"/>
    <property type="molecule type" value="Genomic_DNA"/>
</dbReference>
<evidence type="ECO:0000313" key="11">
    <source>
        <dbReference type="EMBL" id="CAL6015091.1"/>
    </source>
</evidence>
<evidence type="ECO:0000256" key="5">
    <source>
        <dbReference type="ARBA" id="ARBA00023136"/>
    </source>
</evidence>
<gene>
    <name evidence="11" type="ORF">HINF_LOCUS24581</name>
    <name evidence="9" type="ORF">HINF_LOCUS42859</name>
    <name evidence="10" type="ORF">HINF_LOCUS43793</name>
    <name evidence="12" type="ORF">HINF_LOCUS64871</name>
</gene>
<dbReference type="InterPro" id="IPR002553">
    <property type="entry name" value="Clathrin/coatomer_adapt-like_N"/>
</dbReference>
<protein>
    <recommendedName>
        <fullName evidence="6">AP complex subunit beta</fullName>
    </recommendedName>
</protein>
<dbReference type="InterPro" id="IPR016024">
    <property type="entry name" value="ARM-type_fold"/>
</dbReference>
<evidence type="ECO:0000259" key="8">
    <source>
        <dbReference type="Pfam" id="PF01602"/>
    </source>
</evidence>
<dbReference type="InterPro" id="IPR011989">
    <property type="entry name" value="ARM-like"/>
</dbReference>
<evidence type="ECO:0000313" key="9">
    <source>
        <dbReference type="EMBL" id="CAI9955214.1"/>
    </source>
</evidence>
<organism evidence="9">
    <name type="scientific">Hexamita inflata</name>
    <dbReference type="NCBI Taxonomy" id="28002"/>
    <lineage>
        <taxon>Eukaryota</taxon>
        <taxon>Metamonada</taxon>
        <taxon>Diplomonadida</taxon>
        <taxon>Hexamitidae</taxon>
        <taxon>Hexamitinae</taxon>
        <taxon>Hexamita</taxon>
    </lineage>
</organism>
<reference evidence="11 13" key="2">
    <citation type="submission" date="2024-07" db="EMBL/GenBank/DDBJ databases">
        <authorList>
            <person name="Akdeniz Z."/>
        </authorList>
    </citation>
    <scope>NUCLEOTIDE SEQUENCE [LARGE SCALE GENOMIC DNA]</scope>
</reference>
<dbReference type="PIRSF" id="PIRSF002291">
    <property type="entry name" value="AP_complex_beta"/>
    <property type="match status" value="1"/>
</dbReference>
<dbReference type="InterPro" id="IPR016342">
    <property type="entry name" value="AP_complex_bsu_1_2_4"/>
</dbReference>
<comment type="similarity">
    <text evidence="2 6">Belongs to the adaptor complexes large subunit family.</text>
</comment>
<proteinExistence type="inferred from homology"/>
<evidence type="ECO:0000256" key="7">
    <source>
        <dbReference type="SAM" id="MobiDB-lite"/>
    </source>
</evidence>
<evidence type="ECO:0000313" key="13">
    <source>
        <dbReference type="Proteomes" id="UP001642409"/>
    </source>
</evidence>
<evidence type="ECO:0000256" key="6">
    <source>
        <dbReference type="PIRNR" id="PIRNR002291"/>
    </source>
</evidence>
<sequence length="664" mass="73655">MSSKKNENAEWAEALQTGSESAKKPVLQAIIVAMTSGRDVSWIFSDVVKCIFTKDLELKKLIYLYLMVYARQQPESSILAVNGFLKDAENPDSSIIRALAIRTMSSIPLTQIAEHLVEPLTRALRDSDPYVRKTAALAAAKLHELSPEAAEDNGLLLQLAELACDSNQAVVANAVAALMDIAKRVQGKPEFTESVFNSVLAAVQECNEWGLVQLLDTLIFLQPRDQYEALAALEKVASKLQHANAGVVINAIKAILHLVKFVDEDTRVQYTRRITPPFITLLSTESYEIQYLTLRCASSVIAAYPSYLRFDLRIFLPKYHDPLYVKYEKLDLLLQIASDENAGLILSELKDFCFSEVDSVFVKKCVKTIGKVGIKLVNQAGLAVQTLVELVKKVKPQEGEEMEGEQQQVYIDTSASMNQTSYTAVAQEALVAIRDTIRCYPGYFEGAIVHVLSAIQNVDDPDARAALFYIIGEHAQAIENAYDLLKQFSGQFSDETEQVQLSLLTASVKVFLVNPNEDTQQLTQDMLTQATSLGTSKTKNCSPDVRERGYFYWRLLSLDNLDTARKVVFGAVQGYDREKAVKIVDAYAAFNQFVPSLGSYSCIARQVVRKVEMVAQGIEEEDDDVVVPESNQVNNQEVAQNVNQPVSENNQKANDGGLDDLLGF</sequence>
<comment type="caution">
    <text evidence="9">The sequence shown here is derived from an EMBL/GenBank/DDBJ whole genome shotgun (WGS) entry which is preliminary data.</text>
</comment>